<evidence type="ECO:0000313" key="1">
    <source>
        <dbReference type="EMBL" id="KAJ8433733.1"/>
    </source>
</evidence>
<organism evidence="1 2">
    <name type="scientific">Carnegiea gigantea</name>
    <dbReference type="NCBI Taxonomy" id="171969"/>
    <lineage>
        <taxon>Eukaryota</taxon>
        <taxon>Viridiplantae</taxon>
        <taxon>Streptophyta</taxon>
        <taxon>Embryophyta</taxon>
        <taxon>Tracheophyta</taxon>
        <taxon>Spermatophyta</taxon>
        <taxon>Magnoliopsida</taxon>
        <taxon>eudicotyledons</taxon>
        <taxon>Gunneridae</taxon>
        <taxon>Pentapetalae</taxon>
        <taxon>Caryophyllales</taxon>
        <taxon>Cactineae</taxon>
        <taxon>Cactaceae</taxon>
        <taxon>Cactoideae</taxon>
        <taxon>Echinocereeae</taxon>
        <taxon>Carnegiea</taxon>
    </lineage>
</organism>
<dbReference type="AlphaFoldDB" id="A0A9Q1JZ18"/>
<evidence type="ECO:0000313" key="2">
    <source>
        <dbReference type="Proteomes" id="UP001153076"/>
    </source>
</evidence>
<gene>
    <name evidence="1" type="ORF">Cgig2_019801</name>
</gene>
<reference evidence="1" key="1">
    <citation type="submission" date="2022-04" db="EMBL/GenBank/DDBJ databases">
        <title>Carnegiea gigantea Genome sequencing and assembly v2.</title>
        <authorList>
            <person name="Copetti D."/>
            <person name="Sanderson M.J."/>
            <person name="Burquez A."/>
            <person name="Wojciechowski M.F."/>
        </authorList>
    </citation>
    <scope>NUCLEOTIDE SEQUENCE</scope>
    <source>
        <strain evidence="1">SGP5-SGP5p</strain>
        <tissue evidence="1">Aerial part</tissue>
    </source>
</reference>
<dbReference type="EMBL" id="JAKOGI010000519">
    <property type="protein sequence ID" value="KAJ8433733.1"/>
    <property type="molecule type" value="Genomic_DNA"/>
</dbReference>
<keyword evidence="2" id="KW-1185">Reference proteome</keyword>
<dbReference type="OrthoDB" id="24670at2759"/>
<name>A0A9Q1JZ18_9CARY</name>
<comment type="caution">
    <text evidence="1">The sequence shown here is derived from an EMBL/GenBank/DDBJ whole genome shotgun (WGS) entry which is preliminary data.</text>
</comment>
<sequence>MVCSGNRLIVFVNIFLRYLKQNIPEMYISALLENEEPASLENAVASSWAPSLYLIGKAMCLNLFCFSYPVADSSSLLLKLHKTQFRLKQHYYAETHFKVQQSSQLHYTCVQTTPKFPKLYTEVAGDSKFQLKQHQSIFLTLKLFLKTIEFLQLLC</sequence>
<dbReference type="Proteomes" id="UP001153076">
    <property type="component" value="Unassembled WGS sequence"/>
</dbReference>
<accession>A0A9Q1JZ18</accession>
<proteinExistence type="predicted"/>
<protein>
    <submittedName>
        <fullName evidence="1">Uncharacterized protein</fullName>
    </submittedName>
</protein>